<organism evidence="3">
    <name type="scientific">Melampsora larici-populina (strain 98AG31 / pathotype 3-4-7)</name>
    <name type="common">Poplar leaf rust fungus</name>
    <dbReference type="NCBI Taxonomy" id="747676"/>
    <lineage>
        <taxon>Eukaryota</taxon>
        <taxon>Fungi</taxon>
        <taxon>Dikarya</taxon>
        <taxon>Basidiomycota</taxon>
        <taxon>Pucciniomycotina</taxon>
        <taxon>Pucciniomycetes</taxon>
        <taxon>Pucciniales</taxon>
        <taxon>Melampsoraceae</taxon>
        <taxon>Melampsora</taxon>
    </lineage>
</organism>
<evidence type="ECO:0000313" key="2">
    <source>
        <dbReference type="EMBL" id="EGG12563.1"/>
    </source>
</evidence>
<feature type="compositionally biased region" description="Basic and acidic residues" evidence="1">
    <location>
        <begin position="55"/>
        <end position="71"/>
    </location>
</feature>
<feature type="compositionally biased region" description="Basic and acidic residues" evidence="1">
    <location>
        <begin position="17"/>
        <end position="37"/>
    </location>
</feature>
<proteinExistence type="predicted"/>
<feature type="region of interest" description="Disordered" evidence="1">
    <location>
        <begin position="1"/>
        <end position="81"/>
    </location>
</feature>
<evidence type="ECO:0000313" key="3">
    <source>
        <dbReference type="Proteomes" id="UP000001072"/>
    </source>
</evidence>
<dbReference type="HOGENOM" id="CLU_2264316_0_0_1"/>
<dbReference type="InParanoid" id="F4R344"/>
<dbReference type="GeneID" id="18929165"/>
<protein>
    <submittedName>
        <fullName evidence="2">Uncharacterized protein</fullName>
    </submittedName>
</protein>
<reference evidence="3" key="1">
    <citation type="journal article" date="2011" name="Proc. Natl. Acad. Sci. U.S.A.">
        <title>Obligate biotrophy features unraveled by the genomic analysis of rust fungi.</title>
        <authorList>
            <person name="Duplessis S."/>
            <person name="Cuomo C.A."/>
            <person name="Lin Y.-C."/>
            <person name="Aerts A."/>
            <person name="Tisserant E."/>
            <person name="Veneault-Fourrey C."/>
            <person name="Joly D.L."/>
            <person name="Hacquard S."/>
            <person name="Amselem J."/>
            <person name="Cantarel B.L."/>
            <person name="Chiu R."/>
            <person name="Coutinho P.M."/>
            <person name="Feau N."/>
            <person name="Field M."/>
            <person name="Frey P."/>
            <person name="Gelhaye E."/>
            <person name="Goldberg J."/>
            <person name="Grabherr M.G."/>
            <person name="Kodira C.D."/>
            <person name="Kohler A."/>
            <person name="Kuees U."/>
            <person name="Lindquist E.A."/>
            <person name="Lucas S.M."/>
            <person name="Mago R."/>
            <person name="Mauceli E."/>
            <person name="Morin E."/>
            <person name="Murat C."/>
            <person name="Pangilinan J.L."/>
            <person name="Park R."/>
            <person name="Pearson M."/>
            <person name="Quesneville H."/>
            <person name="Rouhier N."/>
            <person name="Sakthikumar S."/>
            <person name="Salamov A.A."/>
            <person name="Schmutz J."/>
            <person name="Selles B."/>
            <person name="Shapiro H."/>
            <person name="Tanguay P."/>
            <person name="Tuskan G.A."/>
            <person name="Henrissat B."/>
            <person name="Van de Peer Y."/>
            <person name="Rouze P."/>
            <person name="Ellis J.G."/>
            <person name="Dodds P.N."/>
            <person name="Schein J.E."/>
            <person name="Zhong S."/>
            <person name="Hamelin R.C."/>
            <person name="Grigoriev I.V."/>
            <person name="Szabo L.J."/>
            <person name="Martin F."/>
        </authorList>
    </citation>
    <scope>NUCLEOTIDE SEQUENCE [LARGE SCALE GENOMIC DNA]</scope>
    <source>
        <strain evidence="3">98AG31 / pathotype 3-4-7</strain>
    </source>
</reference>
<accession>F4R344</accession>
<name>F4R344_MELLP</name>
<dbReference type="EMBL" id="GL883090">
    <property type="protein sequence ID" value="EGG12563.1"/>
    <property type="molecule type" value="Genomic_DNA"/>
</dbReference>
<keyword evidence="3" id="KW-1185">Reference proteome</keyword>
<dbReference type="RefSeq" id="XP_007403501.1">
    <property type="nucleotide sequence ID" value="XM_007403439.1"/>
</dbReference>
<evidence type="ECO:0000256" key="1">
    <source>
        <dbReference type="SAM" id="MobiDB-lite"/>
    </source>
</evidence>
<dbReference type="AlphaFoldDB" id="F4R344"/>
<dbReference type="KEGG" id="mlr:MELLADRAFT_58328"/>
<gene>
    <name evidence="2" type="ORF">MELLADRAFT_58328</name>
</gene>
<sequence>MSKTQYVEEGGNGTGEPDGRMLENGTERENNKVETNTEHFAGQNKPTLDQQDDPEGQKEELPSPFLKREDQGNSDSESSLEYLEENATLAQIDGLIEKNSSEL</sequence>
<dbReference type="VEuPathDB" id="FungiDB:MELLADRAFT_58328"/>
<dbReference type="Proteomes" id="UP000001072">
    <property type="component" value="Unassembled WGS sequence"/>
</dbReference>